<dbReference type="InterPro" id="IPR010773">
    <property type="entry name" value="Mycophage_PG1_Gp7"/>
</dbReference>
<evidence type="ECO:0000256" key="1">
    <source>
        <dbReference type="SAM" id="Phobius"/>
    </source>
</evidence>
<evidence type="ECO:0000313" key="2">
    <source>
        <dbReference type="EMBL" id="NIK58992.1"/>
    </source>
</evidence>
<dbReference type="AlphaFoldDB" id="A0A7X5VD61"/>
<keyword evidence="3" id="KW-1185">Reference proteome</keyword>
<feature type="transmembrane region" description="Helical" evidence="1">
    <location>
        <begin position="23"/>
        <end position="46"/>
    </location>
</feature>
<evidence type="ECO:0000313" key="3">
    <source>
        <dbReference type="Proteomes" id="UP000555407"/>
    </source>
</evidence>
<comment type="caution">
    <text evidence="2">The sequence shown here is derived from an EMBL/GenBank/DDBJ whole genome shotgun (WGS) entry which is preliminary data.</text>
</comment>
<gene>
    <name evidence="2" type="ORF">BJY22_004709</name>
</gene>
<dbReference type="Pfam" id="PF07098">
    <property type="entry name" value="DUF1360"/>
    <property type="match status" value="1"/>
</dbReference>
<evidence type="ECO:0008006" key="4">
    <source>
        <dbReference type="Google" id="ProtNLM"/>
    </source>
</evidence>
<sequence>MTKVSDSIRAEADEYRQGSPRPLGGYAVAMTVFGGLAGAAGAVAALRGTAERRISPYDLILMTAGTHKLARLVAKDAVTSPLRMPFTRYRESGGPAEVMEEAREEGQLRHAIGELVSCPFCLSVWVATGFSIGFLFAPRFTRVVASTLTAVAGSDYLQLVYASLQQTAEQKQ</sequence>
<protein>
    <recommendedName>
        <fullName evidence="4">DUF1360 domain-containing protein</fullName>
    </recommendedName>
</protein>
<organism evidence="2 3">
    <name type="scientific">Kribbella shirazensis</name>
    <dbReference type="NCBI Taxonomy" id="1105143"/>
    <lineage>
        <taxon>Bacteria</taxon>
        <taxon>Bacillati</taxon>
        <taxon>Actinomycetota</taxon>
        <taxon>Actinomycetes</taxon>
        <taxon>Propionibacteriales</taxon>
        <taxon>Kribbellaceae</taxon>
        <taxon>Kribbella</taxon>
    </lineage>
</organism>
<dbReference type="RefSeq" id="WP_167210174.1">
    <property type="nucleotide sequence ID" value="NZ_JAASRO010000001.1"/>
</dbReference>
<proteinExistence type="predicted"/>
<reference evidence="2 3" key="1">
    <citation type="submission" date="2020-03" db="EMBL/GenBank/DDBJ databases">
        <title>Sequencing the genomes of 1000 actinobacteria strains.</title>
        <authorList>
            <person name="Klenk H.-P."/>
        </authorList>
    </citation>
    <scope>NUCLEOTIDE SEQUENCE [LARGE SCALE GENOMIC DNA]</scope>
    <source>
        <strain evidence="2 3">DSM 45490</strain>
    </source>
</reference>
<dbReference type="EMBL" id="JAASRO010000001">
    <property type="protein sequence ID" value="NIK58992.1"/>
    <property type="molecule type" value="Genomic_DNA"/>
</dbReference>
<dbReference type="Proteomes" id="UP000555407">
    <property type="component" value="Unassembled WGS sequence"/>
</dbReference>
<accession>A0A7X5VD61</accession>
<keyword evidence="1" id="KW-0812">Transmembrane</keyword>
<keyword evidence="1" id="KW-1133">Transmembrane helix</keyword>
<feature type="transmembrane region" description="Helical" evidence="1">
    <location>
        <begin position="115"/>
        <end position="137"/>
    </location>
</feature>
<keyword evidence="1" id="KW-0472">Membrane</keyword>
<name>A0A7X5VD61_9ACTN</name>